<dbReference type="EMBL" id="JAAOCA010000004">
    <property type="protein sequence ID" value="MBD1597944.1"/>
    <property type="molecule type" value="Genomic_DNA"/>
</dbReference>
<name>A0ABR7YXN0_9PSED</name>
<proteinExistence type="predicted"/>
<evidence type="ECO:0008006" key="3">
    <source>
        <dbReference type="Google" id="ProtNLM"/>
    </source>
</evidence>
<keyword evidence="2" id="KW-1185">Reference proteome</keyword>
<accession>A0ABR7YXN0</accession>
<organism evidence="1 2">
    <name type="scientific">Pseudomonas typographi</name>
    <dbReference type="NCBI Taxonomy" id="2715964"/>
    <lineage>
        <taxon>Bacteria</taxon>
        <taxon>Pseudomonadati</taxon>
        <taxon>Pseudomonadota</taxon>
        <taxon>Gammaproteobacteria</taxon>
        <taxon>Pseudomonadales</taxon>
        <taxon>Pseudomonadaceae</taxon>
        <taxon>Pseudomonas</taxon>
    </lineage>
</organism>
<protein>
    <recommendedName>
        <fullName evidence="3">DUF4189 domain-containing protein</fullName>
    </recommendedName>
</protein>
<evidence type="ECO:0000313" key="2">
    <source>
        <dbReference type="Proteomes" id="UP000805841"/>
    </source>
</evidence>
<sequence length="49" mass="5036">MAHSPRGGFIDGGQTEKAAASSALRKCQSAGDGCSIVLADCSKPLYHKN</sequence>
<gene>
    <name evidence="1" type="ORF">HAQ05_04330</name>
</gene>
<dbReference type="Proteomes" id="UP000805841">
    <property type="component" value="Unassembled WGS sequence"/>
</dbReference>
<comment type="caution">
    <text evidence="1">The sequence shown here is derived from an EMBL/GenBank/DDBJ whole genome shotgun (WGS) entry which is preliminary data.</text>
</comment>
<evidence type="ECO:0000313" key="1">
    <source>
        <dbReference type="EMBL" id="MBD1597944.1"/>
    </source>
</evidence>
<reference evidence="1 2" key="1">
    <citation type="journal article" date="2020" name="Insects">
        <title>Bacteria Belonging to Pseudomonas typographi sp. nov. from the Bark Beetle Ips typographus Have Genomic Potential to Aid in the Host Ecology.</title>
        <authorList>
            <person name="Peral-Aranega E."/>
            <person name="Saati-Santamaria Z."/>
            <person name="Kolarik M."/>
            <person name="Rivas R."/>
            <person name="Garcia-Fraile P."/>
        </authorList>
    </citation>
    <scope>NUCLEOTIDE SEQUENCE [LARGE SCALE GENOMIC DNA]</scope>
    <source>
        <strain evidence="1 2">CA3A</strain>
    </source>
</reference>